<keyword evidence="10" id="KW-1185">Reference proteome</keyword>
<evidence type="ECO:0000313" key="10">
    <source>
        <dbReference type="Proteomes" id="UP000636800"/>
    </source>
</evidence>
<dbReference type="CDD" id="cd16664">
    <property type="entry name" value="RING-Ubox_PUB"/>
    <property type="match status" value="1"/>
</dbReference>
<comment type="catalytic activity">
    <reaction evidence="1">
        <text>S-ubiquitinyl-[E2 ubiquitin-conjugating enzyme]-L-cysteine + [acceptor protein]-L-lysine = [E2 ubiquitin-conjugating enzyme]-L-cysteine + N(6)-ubiquitinyl-[acceptor protein]-L-lysine.</text>
        <dbReference type="EC" id="2.3.2.27"/>
    </reaction>
</comment>
<dbReference type="Proteomes" id="UP000636800">
    <property type="component" value="Unassembled WGS sequence"/>
</dbReference>
<protein>
    <recommendedName>
        <fullName evidence="3">RING-type E3 ubiquitin transferase</fullName>
        <ecNumber evidence="3">2.3.2.27</ecNumber>
    </recommendedName>
</protein>
<dbReference type="Gene3D" id="3.30.40.10">
    <property type="entry name" value="Zinc/RING finger domain, C3HC4 (zinc finger)"/>
    <property type="match status" value="1"/>
</dbReference>
<keyword evidence="4" id="KW-0808">Transferase</keyword>
<evidence type="ECO:0000313" key="9">
    <source>
        <dbReference type="EMBL" id="KAG0485564.1"/>
    </source>
</evidence>
<feature type="region of interest" description="Disordered" evidence="7">
    <location>
        <begin position="204"/>
        <end position="236"/>
    </location>
</feature>
<dbReference type="GO" id="GO:0016567">
    <property type="term" value="P:protein ubiquitination"/>
    <property type="evidence" value="ECO:0007669"/>
    <property type="project" value="UniProtKB-UniPathway"/>
</dbReference>
<keyword evidence="6" id="KW-0833">Ubl conjugation pathway</keyword>
<accession>A0A835RAZ5</accession>
<dbReference type="EC" id="2.3.2.27" evidence="3"/>
<evidence type="ECO:0000256" key="7">
    <source>
        <dbReference type="SAM" id="MobiDB-lite"/>
    </source>
</evidence>
<evidence type="ECO:0000256" key="6">
    <source>
        <dbReference type="ARBA" id="ARBA00022786"/>
    </source>
</evidence>
<dbReference type="FunFam" id="3.30.40.10:FF:000292">
    <property type="entry name" value="RING-type E3 ubiquitin transferase"/>
    <property type="match status" value="1"/>
</dbReference>
<dbReference type="UniPathway" id="UPA00143"/>
<reference evidence="9 10" key="1">
    <citation type="journal article" date="2020" name="Nat. Food">
        <title>A phased Vanilla planifolia genome enables genetic improvement of flavour and production.</title>
        <authorList>
            <person name="Hasing T."/>
            <person name="Tang H."/>
            <person name="Brym M."/>
            <person name="Khazi F."/>
            <person name="Huang T."/>
            <person name="Chambers A.H."/>
        </authorList>
    </citation>
    <scope>NUCLEOTIDE SEQUENCE [LARGE SCALE GENOMIC DNA]</scope>
    <source>
        <tissue evidence="9">Leaf</tissue>
    </source>
</reference>
<dbReference type="InterPro" id="IPR057623">
    <property type="entry name" value="PUB12-19-like_N"/>
</dbReference>
<keyword evidence="5" id="KW-0677">Repeat</keyword>
<organism evidence="9 10">
    <name type="scientific">Vanilla planifolia</name>
    <name type="common">Vanilla</name>
    <dbReference type="NCBI Taxonomy" id="51239"/>
    <lineage>
        <taxon>Eukaryota</taxon>
        <taxon>Viridiplantae</taxon>
        <taxon>Streptophyta</taxon>
        <taxon>Embryophyta</taxon>
        <taxon>Tracheophyta</taxon>
        <taxon>Spermatophyta</taxon>
        <taxon>Magnoliopsida</taxon>
        <taxon>Liliopsida</taxon>
        <taxon>Asparagales</taxon>
        <taxon>Orchidaceae</taxon>
        <taxon>Vanilloideae</taxon>
        <taxon>Vanilleae</taxon>
        <taxon>Vanilla</taxon>
    </lineage>
</organism>
<dbReference type="InterPro" id="IPR045210">
    <property type="entry name" value="RING-Ubox_PUB"/>
</dbReference>
<evidence type="ECO:0000256" key="1">
    <source>
        <dbReference type="ARBA" id="ARBA00000900"/>
    </source>
</evidence>
<comment type="caution">
    <text evidence="9">The sequence shown here is derived from an EMBL/GenBank/DDBJ whole genome shotgun (WGS) entry which is preliminary data.</text>
</comment>
<dbReference type="Pfam" id="PF04564">
    <property type="entry name" value="U-box"/>
    <property type="match status" value="1"/>
</dbReference>
<dbReference type="PANTHER" id="PTHR23315">
    <property type="entry name" value="U BOX DOMAIN-CONTAINING"/>
    <property type="match status" value="1"/>
</dbReference>
<dbReference type="InterPro" id="IPR013083">
    <property type="entry name" value="Znf_RING/FYVE/PHD"/>
</dbReference>
<dbReference type="OrthoDB" id="45007at2759"/>
<evidence type="ECO:0000256" key="3">
    <source>
        <dbReference type="ARBA" id="ARBA00012483"/>
    </source>
</evidence>
<dbReference type="PROSITE" id="PS51698">
    <property type="entry name" value="U_BOX"/>
    <property type="match status" value="1"/>
</dbReference>
<dbReference type="SUPFAM" id="SSF57850">
    <property type="entry name" value="RING/U-box"/>
    <property type="match status" value="1"/>
</dbReference>
<evidence type="ECO:0000256" key="4">
    <source>
        <dbReference type="ARBA" id="ARBA00022679"/>
    </source>
</evidence>
<feature type="domain" description="U-box" evidence="8">
    <location>
        <begin position="239"/>
        <end position="313"/>
    </location>
</feature>
<dbReference type="InterPro" id="IPR003613">
    <property type="entry name" value="Ubox_domain"/>
</dbReference>
<name>A0A835RAZ5_VANPL</name>
<dbReference type="PANTHER" id="PTHR23315:SF52">
    <property type="entry name" value="U-BOX DOMAIN-CONTAINING PROTEIN 10"/>
    <property type="match status" value="1"/>
</dbReference>
<dbReference type="Pfam" id="PF25368">
    <property type="entry name" value="PUB10_N"/>
    <property type="match status" value="1"/>
</dbReference>
<dbReference type="GO" id="GO:0061630">
    <property type="term" value="F:ubiquitin protein ligase activity"/>
    <property type="evidence" value="ECO:0007669"/>
    <property type="project" value="UniProtKB-EC"/>
</dbReference>
<evidence type="ECO:0000259" key="8">
    <source>
        <dbReference type="PROSITE" id="PS51698"/>
    </source>
</evidence>
<comment type="pathway">
    <text evidence="2">Protein modification; protein ubiquitination.</text>
</comment>
<evidence type="ECO:0000256" key="2">
    <source>
        <dbReference type="ARBA" id="ARBA00004906"/>
    </source>
</evidence>
<sequence>MAVESLSLVRKVSLLTHLFEEIWRFAARNGGAAVVVSPAGTLSAWSRLSEAVMSLEAVKRFLMLRLKQDGNGASFACSARKEMTIQYQYVTWQLEKVMRNISFQCFQISDEVKEEAELVLAQLRRENKKVGSTYLNIFQEIFSKFTCVHVKSLERQSPFKLEEGQHDPSGSVDQDLVDVVTLVAKVSGKSSFEAERMAHSLKKRLKRTGNADTSEIAKADKSSDSARSMVEDNKSDSPVIPEDFRCPISLELMTDPVIVSTGQTYERSFIQRWIKSGNRTCPKTQQKLQNLSLTPNYVLRSIISQWCEANMIAQPLESISGRNQDDGEVVEVIGDQTLISVLVSELISGSMEERRSAAGEIRFLAKKEHGQQKIARRCWSDPSPCMSIMCG</sequence>
<dbReference type="EMBL" id="JADCNL010000004">
    <property type="protein sequence ID" value="KAG0485564.1"/>
    <property type="molecule type" value="Genomic_DNA"/>
</dbReference>
<proteinExistence type="predicted"/>
<dbReference type="SMART" id="SM00504">
    <property type="entry name" value="Ubox"/>
    <property type="match status" value="1"/>
</dbReference>
<evidence type="ECO:0000256" key="5">
    <source>
        <dbReference type="ARBA" id="ARBA00022737"/>
    </source>
</evidence>
<gene>
    <name evidence="9" type="ORF">HPP92_009643</name>
</gene>
<dbReference type="AlphaFoldDB" id="A0A835RAZ5"/>
<feature type="compositionally biased region" description="Basic and acidic residues" evidence="7">
    <location>
        <begin position="215"/>
        <end position="235"/>
    </location>
</feature>